<gene>
    <name evidence="4" type="primary">LOC104610219</name>
</gene>
<keyword evidence="2" id="KW-0677">Repeat</keyword>
<dbReference type="PROSITE" id="PS51375">
    <property type="entry name" value="PPR"/>
    <property type="match status" value="8"/>
</dbReference>
<dbReference type="PANTHER" id="PTHR47447:SF28">
    <property type="entry name" value="PENTACOTRIPEPTIDE-REPEAT REGION OF PRORP DOMAIN-CONTAINING PROTEIN"/>
    <property type="match status" value="1"/>
</dbReference>
<evidence type="ECO:0000256" key="2">
    <source>
        <dbReference type="ARBA" id="ARBA00022737"/>
    </source>
</evidence>
<reference evidence="4" key="1">
    <citation type="submission" date="2025-08" db="UniProtKB">
        <authorList>
            <consortium name="RefSeq"/>
        </authorList>
    </citation>
    <scope>IDENTIFICATION</scope>
</reference>
<dbReference type="Gene3D" id="1.25.40.10">
    <property type="entry name" value="Tetratricopeptide repeat domain"/>
    <property type="match status" value="4"/>
</dbReference>
<dbReference type="OMA" id="RMEIRGC"/>
<evidence type="ECO:0000313" key="4">
    <source>
        <dbReference type="RefSeq" id="XP_010275032.1"/>
    </source>
</evidence>
<dbReference type="KEGG" id="nnu:104610219"/>
<dbReference type="Proteomes" id="UP000189703">
    <property type="component" value="Unplaced"/>
</dbReference>
<dbReference type="NCBIfam" id="TIGR00756">
    <property type="entry name" value="PPR"/>
    <property type="match status" value="8"/>
</dbReference>
<name>A0A1U8B2M5_NELNU</name>
<dbReference type="GeneID" id="104610219"/>
<keyword evidence="3" id="KW-1185">Reference proteome</keyword>
<dbReference type="InterPro" id="IPR011990">
    <property type="entry name" value="TPR-like_helical_dom_sf"/>
</dbReference>
<dbReference type="RefSeq" id="XP_010275032.1">
    <property type="nucleotide sequence ID" value="XM_010276730.1"/>
</dbReference>
<organism evidence="3 4">
    <name type="scientific">Nelumbo nucifera</name>
    <name type="common">Sacred lotus</name>
    <dbReference type="NCBI Taxonomy" id="4432"/>
    <lineage>
        <taxon>Eukaryota</taxon>
        <taxon>Viridiplantae</taxon>
        <taxon>Streptophyta</taxon>
        <taxon>Embryophyta</taxon>
        <taxon>Tracheophyta</taxon>
        <taxon>Spermatophyta</taxon>
        <taxon>Magnoliopsida</taxon>
        <taxon>Proteales</taxon>
        <taxon>Nelumbonaceae</taxon>
        <taxon>Nelumbo</taxon>
    </lineage>
</organism>
<dbReference type="Pfam" id="PF13041">
    <property type="entry name" value="PPR_2"/>
    <property type="match status" value="4"/>
</dbReference>
<protein>
    <submittedName>
        <fullName evidence="4">Pentatricopeptide repeat-containing protein At4g31850, chloroplastic</fullName>
    </submittedName>
</protein>
<comment type="similarity">
    <text evidence="1">Belongs to the PPR family. P subfamily.</text>
</comment>
<accession>A0A1U8B2M5</accession>
<dbReference type="InterPro" id="IPR002885">
    <property type="entry name" value="PPR_rpt"/>
</dbReference>
<dbReference type="OrthoDB" id="42736at2759"/>
<dbReference type="eggNOG" id="KOG4197">
    <property type="taxonomic scope" value="Eukaryota"/>
</dbReference>
<evidence type="ECO:0000313" key="3">
    <source>
        <dbReference type="Proteomes" id="UP000189703"/>
    </source>
</evidence>
<proteinExistence type="inferred from homology"/>
<dbReference type="PANTHER" id="PTHR47447">
    <property type="entry name" value="OS03G0856100 PROTEIN"/>
    <property type="match status" value="1"/>
</dbReference>
<sequence>MVELYHSKSPLLSSLELLKIQPETSNVLSFYSPNLSKLNPRSLHLVSTIAPNDPSFPPKSIRPISTDPSSIQKIIHGNTRIFSTESSTNSDCSLRGIHPISTKPMGYPKFPPKPTKSLPSTRTHSVITKSTAPFKFRQRPTNFFPMTTNPATMQVLAQIFKLGPFADIVAYTILIKFLGDSGHAAEALELFNKMRETHQPDIISFTVIIRILIDFKMVDQAFHLLHEMPSYDCKPDTYCYNTLIDKLGEAGHEEHVQELWSKMKSDGINPDVVTYSSLVKSQCATKKIDEAILVLECIEKSRTIKPNTYVYNTIIKAYLDLGQIKEALGVLGRMMVLGCIPDLCSFNLFIKYYSDIGEGLQAYVFLKWMSRSGIEASESSYRICIYGLIKQGKVFEVIDLVKRINKSCVTVDTCTWNKLIKWLDEVGRWEEAYGVFLGLKEPDEITMNIVIQMLYKHGRGQKAWEVFNLMKERKIEASVVTYNILVHWLGREEKVSEAFKLVNQMETEQRLSPDVITYNCLLDGLCNIGEVDEACRLILAMFRNGCKPDLVSFNTLINGMINIGRTDDASRLFEHMRGKLAAHSIPLEKLVNDILTRQ</sequence>
<evidence type="ECO:0000256" key="1">
    <source>
        <dbReference type="ARBA" id="ARBA00007626"/>
    </source>
</evidence>
<dbReference type="Pfam" id="PF13812">
    <property type="entry name" value="PPR_3"/>
    <property type="match status" value="1"/>
</dbReference>
<dbReference type="AlphaFoldDB" id="A0A1U8B2M5"/>